<dbReference type="Pfam" id="PF06898">
    <property type="entry name" value="YqfD"/>
    <property type="match status" value="1"/>
</dbReference>
<dbReference type="InterPro" id="IPR010690">
    <property type="entry name" value="YqfD"/>
</dbReference>
<dbReference type="NCBIfam" id="TIGR02876">
    <property type="entry name" value="spore_yqfD"/>
    <property type="match status" value="1"/>
</dbReference>
<gene>
    <name evidence="2" type="primary">yqfD</name>
    <name evidence="2" type="ORF">KQI88_04525</name>
</gene>
<sequence>MLVLKLWNYMRGYVIVKVEGLALERFINMCIARGIYLWDIKRINYTTLEAKIGIQGFKELRKIVKRAGCRVSIHKKNGYPFWVHKLKKRKMLLVGAFFCFLILVFSSTFIFSIEIIGNEELEKSEIISSLNELGLKPGTNKYLVNLKEIETELLLDVDQIAWVGIEVRGIRAKVEIVEKRLAPDKIDKNTPCNVIAKKNGVIEKVIARNGDAVVEEGDIVTKGDLLINGVVQRENMDEPMFVHSYGEIYAKTYYETTESKNLIEIKKDKTGQKFKKRTFNLGSIELSFNKGDIPYDVYIVEKKSKRPFQWRNIGLPVEIITEDYYEAIQFEERIDEIQAKNHIHKEAINKLLKDIPLDAKILNTQIDFTIQDDILYGKVIIEVLENIAEQKTLQIGED</sequence>
<feature type="transmembrane region" description="Helical" evidence="1">
    <location>
        <begin position="91"/>
        <end position="113"/>
    </location>
</feature>
<evidence type="ECO:0000256" key="1">
    <source>
        <dbReference type="SAM" id="Phobius"/>
    </source>
</evidence>
<dbReference type="Proteomes" id="UP000779508">
    <property type="component" value="Unassembled WGS sequence"/>
</dbReference>
<evidence type="ECO:0000313" key="2">
    <source>
        <dbReference type="EMBL" id="MBU5675674.1"/>
    </source>
</evidence>
<protein>
    <submittedName>
        <fullName evidence="2">Sporulation protein YqfD</fullName>
    </submittedName>
</protein>
<dbReference type="PIRSF" id="PIRSF029895">
    <property type="entry name" value="SpoIV"/>
    <property type="match status" value="1"/>
</dbReference>
<comment type="caution">
    <text evidence="2">The sequence shown here is derived from an EMBL/GenBank/DDBJ whole genome shotgun (WGS) entry which is preliminary data.</text>
</comment>
<keyword evidence="1" id="KW-1133">Transmembrane helix</keyword>
<keyword evidence="1" id="KW-0472">Membrane</keyword>
<evidence type="ECO:0000313" key="3">
    <source>
        <dbReference type="Proteomes" id="UP000779508"/>
    </source>
</evidence>
<proteinExistence type="predicted"/>
<accession>A0ABS6G025</accession>
<keyword evidence="3" id="KW-1185">Reference proteome</keyword>
<dbReference type="EMBL" id="JAHLQK010000001">
    <property type="protein sequence ID" value="MBU5675674.1"/>
    <property type="molecule type" value="Genomic_DNA"/>
</dbReference>
<reference evidence="2 3" key="1">
    <citation type="submission" date="2021-06" db="EMBL/GenBank/DDBJ databases">
        <authorList>
            <person name="Sun Q."/>
            <person name="Li D."/>
        </authorList>
    </citation>
    <scope>NUCLEOTIDE SEQUENCE [LARGE SCALE GENOMIC DNA]</scope>
    <source>
        <strain evidence="2 3">MSJ-5</strain>
    </source>
</reference>
<name>A0ABS6G025_9FIRM</name>
<keyword evidence="1" id="KW-0812">Transmembrane</keyword>
<organism evidence="2 3">
    <name type="scientific">Alkaliphilus flagellatus</name>
    <dbReference type="NCBI Taxonomy" id="2841507"/>
    <lineage>
        <taxon>Bacteria</taxon>
        <taxon>Bacillati</taxon>
        <taxon>Bacillota</taxon>
        <taxon>Clostridia</taxon>
        <taxon>Peptostreptococcales</taxon>
        <taxon>Natronincolaceae</taxon>
        <taxon>Alkaliphilus</taxon>
    </lineage>
</organism>